<dbReference type="Pfam" id="PF01476">
    <property type="entry name" value="LysM"/>
    <property type="match status" value="2"/>
</dbReference>
<keyword evidence="4" id="KW-1185">Reference proteome</keyword>
<evidence type="ECO:0000313" key="4">
    <source>
        <dbReference type="Proteomes" id="UP000887577"/>
    </source>
</evidence>
<evidence type="ECO:0000256" key="1">
    <source>
        <dbReference type="ARBA" id="ARBA00022669"/>
    </source>
</evidence>
<feature type="domain" description="LysM" evidence="3">
    <location>
        <begin position="33"/>
        <end position="77"/>
    </location>
</feature>
<evidence type="ECO:0000313" key="5">
    <source>
        <dbReference type="WBParaSite" id="PSU_v2.g778.t1"/>
    </source>
</evidence>
<organism evidence="4 5">
    <name type="scientific">Panagrolaimus superbus</name>
    <dbReference type="NCBI Taxonomy" id="310955"/>
    <lineage>
        <taxon>Eukaryota</taxon>
        <taxon>Metazoa</taxon>
        <taxon>Ecdysozoa</taxon>
        <taxon>Nematoda</taxon>
        <taxon>Chromadorea</taxon>
        <taxon>Rhabditida</taxon>
        <taxon>Tylenchina</taxon>
        <taxon>Panagrolaimomorpha</taxon>
        <taxon>Panagrolaimoidea</taxon>
        <taxon>Panagrolaimidae</taxon>
        <taxon>Panagrolaimus</taxon>
    </lineage>
</organism>
<keyword evidence="2" id="KW-0843">Virulence</keyword>
<dbReference type="Proteomes" id="UP000887577">
    <property type="component" value="Unplaced"/>
</dbReference>
<dbReference type="SMART" id="SM00257">
    <property type="entry name" value="LysM"/>
    <property type="match status" value="2"/>
</dbReference>
<dbReference type="Gene3D" id="3.10.350.10">
    <property type="entry name" value="LysM domain"/>
    <property type="match status" value="2"/>
</dbReference>
<proteinExistence type="predicted"/>
<sequence>MNPKLDCENLEVGQQVCVIAASERQIPSMKCTKRHTIQSSDNCYSMQQTFGITLDEMKFLNPWLDCSALKVGTEICSFSESSEQCAVFHQISNDEMLRTCEQLFAGFDISYDKVMNLNPTFQCDKLKQTSQICIGQGYFSSANCIGNIRISPDASNCQQIASTSATSVEQLQSINPTLNCTTSLIQGYHICVKSFVNQTVDLARNTVIEALSNFSSNIKTNFKNFRISPTQENKQIIYQSVVDTISNVDEKNFQQLYNSNADFRRIIDADTKKSGTRQELCEQIRTSKFSATVKSCICNSTTVLYYCQVKMIKEAETLIQNYRRLRKKREDDESSNKGPKIGCAPAYPKNTKNGSIVTGCFGGGCSCAKVTKVKLTV</sequence>
<dbReference type="InterPro" id="IPR036779">
    <property type="entry name" value="LysM_dom_sf"/>
</dbReference>
<dbReference type="CDD" id="cd00118">
    <property type="entry name" value="LysM"/>
    <property type="match status" value="1"/>
</dbReference>
<dbReference type="InterPro" id="IPR018392">
    <property type="entry name" value="LysM"/>
</dbReference>
<dbReference type="AlphaFoldDB" id="A0A914Z796"/>
<reference evidence="5" key="1">
    <citation type="submission" date="2022-11" db="UniProtKB">
        <authorList>
            <consortium name="WormBaseParasite"/>
        </authorList>
    </citation>
    <scope>IDENTIFICATION</scope>
</reference>
<evidence type="ECO:0000256" key="2">
    <source>
        <dbReference type="ARBA" id="ARBA00023026"/>
    </source>
</evidence>
<dbReference type="SUPFAM" id="SSF54106">
    <property type="entry name" value="LysM domain"/>
    <property type="match status" value="1"/>
</dbReference>
<dbReference type="GO" id="GO:0008061">
    <property type="term" value="F:chitin binding"/>
    <property type="evidence" value="ECO:0007669"/>
    <property type="project" value="UniProtKB-KW"/>
</dbReference>
<dbReference type="PROSITE" id="PS51782">
    <property type="entry name" value="LYSM"/>
    <property type="match status" value="1"/>
</dbReference>
<dbReference type="WBParaSite" id="PSU_v2.g778.t1">
    <property type="protein sequence ID" value="PSU_v2.g778.t1"/>
    <property type="gene ID" value="PSU_v2.g778"/>
</dbReference>
<accession>A0A914Z796</accession>
<dbReference type="InterPro" id="IPR052210">
    <property type="entry name" value="LysM1-like"/>
</dbReference>
<evidence type="ECO:0000259" key="3">
    <source>
        <dbReference type="PROSITE" id="PS51782"/>
    </source>
</evidence>
<dbReference type="PANTHER" id="PTHR34997">
    <property type="entry name" value="AM15"/>
    <property type="match status" value="1"/>
</dbReference>
<keyword evidence="1" id="KW-0147">Chitin-binding</keyword>
<dbReference type="PANTHER" id="PTHR34997:SF1">
    <property type="entry name" value="PEPTIDOGLYCAN-BINDING LYSIN DOMAIN"/>
    <property type="match status" value="1"/>
</dbReference>
<name>A0A914Z796_9BILA</name>
<protein>
    <submittedName>
        <fullName evidence="5">LysM domain-containing protein</fullName>
    </submittedName>
</protein>